<protein>
    <submittedName>
        <fullName evidence="3">CHAP domain-containing protein</fullName>
    </submittedName>
</protein>
<keyword evidence="4" id="KW-1185">Reference proteome</keyword>
<feature type="transmembrane region" description="Helical" evidence="1">
    <location>
        <begin position="6"/>
        <end position="24"/>
    </location>
</feature>
<dbReference type="PANTHER" id="PTHR30094:SF0">
    <property type="entry name" value="BIFUNCTIONAL GLUTATHIONYLSPERMIDINE SYNTHETASE_AMIDASE-RELATED"/>
    <property type="match status" value="1"/>
</dbReference>
<name>A0A255ZYL2_9FLAO</name>
<keyword evidence="1" id="KW-0812">Transmembrane</keyword>
<dbReference type="Proteomes" id="UP000216035">
    <property type="component" value="Unassembled WGS sequence"/>
</dbReference>
<dbReference type="Gene3D" id="3.90.1720.10">
    <property type="entry name" value="endopeptidase domain like (from Nostoc punctiforme)"/>
    <property type="match status" value="1"/>
</dbReference>
<dbReference type="InterPro" id="IPR038765">
    <property type="entry name" value="Papain-like_cys_pep_sf"/>
</dbReference>
<feature type="domain" description="Peptidase C51" evidence="2">
    <location>
        <begin position="49"/>
        <end position="195"/>
    </location>
</feature>
<dbReference type="SUPFAM" id="SSF54001">
    <property type="entry name" value="Cysteine proteinases"/>
    <property type="match status" value="1"/>
</dbReference>
<accession>A0A255ZYL2</accession>
<dbReference type="InterPro" id="IPR007921">
    <property type="entry name" value="CHAP_dom"/>
</dbReference>
<dbReference type="InterPro" id="IPR051705">
    <property type="entry name" value="Gsp_Synthetase/Amidase"/>
</dbReference>
<dbReference type="PANTHER" id="PTHR30094">
    <property type="entry name" value="BIFUNCTIONAL GLUTATHIONYLSPERMIDINE SYNTHETASE/AMIDASE-RELATED"/>
    <property type="match status" value="1"/>
</dbReference>
<evidence type="ECO:0000313" key="3">
    <source>
        <dbReference type="EMBL" id="OYQ46502.1"/>
    </source>
</evidence>
<gene>
    <name evidence="3" type="ORF">CHX27_04265</name>
</gene>
<dbReference type="RefSeq" id="WP_094485527.1">
    <property type="nucleotide sequence ID" value="NZ_NOXX01000161.1"/>
</dbReference>
<organism evidence="3 4">
    <name type="scientific">Flavobacterium aurantiibacter</name>
    <dbReference type="NCBI Taxonomy" id="2023067"/>
    <lineage>
        <taxon>Bacteria</taxon>
        <taxon>Pseudomonadati</taxon>
        <taxon>Bacteroidota</taxon>
        <taxon>Flavobacteriia</taxon>
        <taxon>Flavobacteriales</taxon>
        <taxon>Flavobacteriaceae</taxon>
        <taxon>Flavobacterium</taxon>
    </lineage>
</organism>
<dbReference type="AlphaFoldDB" id="A0A255ZYL2"/>
<evidence type="ECO:0000313" key="4">
    <source>
        <dbReference type="Proteomes" id="UP000216035"/>
    </source>
</evidence>
<evidence type="ECO:0000259" key="2">
    <source>
        <dbReference type="PROSITE" id="PS50911"/>
    </source>
</evidence>
<keyword evidence="1" id="KW-0472">Membrane</keyword>
<keyword evidence="1" id="KW-1133">Transmembrane helix</keyword>
<dbReference type="PROSITE" id="PS50911">
    <property type="entry name" value="CHAP"/>
    <property type="match status" value="1"/>
</dbReference>
<dbReference type="GO" id="GO:0016874">
    <property type="term" value="F:ligase activity"/>
    <property type="evidence" value="ECO:0007669"/>
    <property type="project" value="TreeGrafter"/>
</dbReference>
<comment type="caution">
    <text evidence="3">The sequence shown here is derived from an EMBL/GenBank/DDBJ whole genome shotgun (WGS) entry which is preliminary data.</text>
</comment>
<dbReference type="OrthoDB" id="9765517at2"/>
<evidence type="ECO:0000256" key="1">
    <source>
        <dbReference type="SAM" id="Phobius"/>
    </source>
</evidence>
<reference evidence="3 4" key="1">
    <citation type="submission" date="2017-07" db="EMBL/GenBank/DDBJ databases">
        <title>Flavobacterium cyanobacteriorum sp. nov., isolated from cyanobacterial aggregates in a eutrophic lake.</title>
        <authorList>
            <person name="Cai H."/>
        </authorList>
    </citation>
    <scope>NUCLEOTIDE SEQUENCE [LARGE SCALE GENOMIC DNA]</scope>
    <source>
        <strain evidence="3 4">TH167</strain>
    </source>
</reference>
<dbReference type="EMBL" id="NOXX01000161">
    <property type="protein sequence ID" value="OYQ46502.1"/>
    <property type="molecule type" value="Genomic_DNA"/>
</dbReference>
<sequence>MKLKSLKYLSIAIILVVTTGFWSFNKIGFKPGLKVGQKIDSLNGVYVYYNGSVGNVVGRNTTADGYNLGLKYQCVEFVKRYYYQKLKHKMPDSYGHAKDFYDRAVADGGMNKKRNLIQFTNTSKSKPQVNDLLIFDGNLFNQYGHVAIISKVTASQIQIVQQNPGPNAKSRISLDLNYKHGKWTIKHDEILGWLRKV</sequence>
<proteinExistence type="predicted"/>
<dbReference type="Pfam" id="PF05257">
    <property type="entry name" value="CHAP"/>
    <property type="match status" value="1"/>
</dbReference>